<evidence type="ECO:0008006" key="11">
    <source>
        <dbReference type="Google" id="ProtNLM"/>
    </source>
</evidence>
<evidence type="ECO:0000256" key="1">
    <source>
        <dbReference type="ARBA" id="ARBA00004651"/>
    </source>
</evidence>
<evidence type="ECO:0000256" key="3">
    <source>
        <dbReference type="ARBA" id="ARBA00022448"/>
    </source>
</evidence>
<dbReference type="AlphaFoldDB" id="A0A0P6YM53"/>
<accession>A0A0P6YM53</accession>
<dbReference type="PANTHER" id="PTHR21716:SF53">
    <property type="entry name" value="PERMEASE PERM-RELATED"/>
    <property type="match status" value="1"/>
</dbReference>
<reference evidence="9 10" key="1">
    <citation type="submission" date="2015-07" db="EMBL/GenBank/DDBJ databases">
        <title>Whole genome sequence of Herpetosiphon geysericola DSM 7119.</title>
        <authorList>
            <person name="Hemp J."/>
            <person name="Ward L.M."/>
            <person name="Pace L.A."/>
            <person name="Fischer W.W."/>
        </authorList>
    </citation>
    <scope>NUCLEOTIDE SEQUENCE [LARGE SCALE GENOMIC DNA]</scope>
    <source>
        <strain evidence="9 10">DSM 7119</strain>
    </source>
</reference>
<comment type="caution">
    <text evidence="9">The sequence shown here is derived from an EMBL/GenBank/DDBJ whole genome shotgun (WGS) entry which is preliminary data.</text>
</comment>
<dbReference type="STRING" id="70996.SE18_03580"/>
<protein>
    <recommendedName>
        <fullName evidence="11">Permease</fullName>
    </recommendedName>
</protein>
<evidence type="ECO:0000313" key="9">
    <source>
        <dbReference type="EMBL" id="KPL91233.1"/>
    </source>
</evidence>
<dbReference type="Proteomes" id="UP000050277">
    <property type="component" value="Unassembled WGS sequence"/>
</dbReference>
<gene>
    <name evidence="9" type="ORF">SE18_03580</name>
</gene>
<organism evidence="9 10">
    <name type="scientific">Herpetosiphon geysericola</name>
    <dbReference type="NCBI Taxonomy" id="70996"/>
    <lineage>
        <taxon>Bacteria</taxon>
        <taxon>Bacillati</taxon>
        <taxon>Chloroflexota</taxon>
        <taxon>Chloroflexia</taxon>
        <taxon>Herpetosiphonales</taxon>
        <taxon>Herpetosiphonaceae</taxon>
        <taxon>Herpetosiphon</taxon>
    </lineage>
</organism>
<keyword evidence="5 8" id="KW-0812">Transmembrane</keyword>
<evidence type="ECO:0000256" key="5">
    <source>
        <dbReference type="ARBA" id="ARBA00022692"/>
    </source>
</evidence>
<proteinExistence type="inferred from homology"/>
<evidence type="ECO:0000256" key="7">
    <source>
        <dbReference type="ARBA" id="ARBA00023136"/>
    </source>
</evidence>
<dbReference type="InterPro" id="IPR002549">
    <property type="entry name" value="AI-2E-like"/>
</dbReference>
<sequence length="402" mass="44470">MKQLARVTATILFTIGLVVLMWMFSDAVLLFLVSLVIASAVRPFAQRLIDRGMSRGAAYGLVYFASFIFFGSLFAVISRGLLTELQRAGDQLLNFYTNITITWPQGQQWQQTIASELPSRQGLLDYMAGTDGTAVVDSIIGFSSGVFDFLAQLVILLSLSTYWAVDQNRFERLWLSLINAKHRQRARTIWRAVELEVGAYIRSEVAQSSLAGISLGMVFEFIGMPYPTLLALWIAIAWLVPWVGVLLALIPAVAMGLLVSLPVALLAGLSTIAVFAMLQIWVEPRLYGANRVSPVLVVLILMVMAQASGILGMLIAPPLAATIQILGRELWFNKAIDDQLADTYRNQLKVLRERLVTIQQDEVTAEVAATAQHQSYIRQIEELMDETQSVLGSAGMLNREQT</sequence>
<feature type="transmembrane region" description="Helical" evidence="8">
    <location>
        <begin position="12"/>
        <end position="37"/>
    </location>
</feature>
<dbReference type="PANTHER" id="PTHR21716">
    <property type="entry name" value="TRANSMEMBRANE PROTEIN"/>
    <property type="match status" value="1"/>
</dbReference>
<feature type="transmembrane region" description="Helical" evidence="8">
    <location>
        <begin position="294"/>
        <end position="316"/>
    </location>
</feature>
<feature type="transmembrane region" description="Helical" evidence="8">
    <location>
        <begin position="257"/>
        <end position="282"/>
    </location>
</feature>
<comment type="subcellular location">
    <subcellularLocation>
        <location evidence="1">Cell membrane</location>
        <topology evidence="1">Multi-pass membrane protein</topology>
    </subcellularLocation>
</comment>
<feature type="transmembrane region" description="Helical" evidence="8">
    <location>
        <begin position="146"/>
        <end position="165"/>
    </location>
</feature>
<name>A0A0P6YM53_9CHLR</name>
<dbReference type="EMBL" id="LGKP01000007">
    <property type="protein sequence ID" value="KPL91233.1"/>
    <property type="molecule type" value="Genomic_DNA"/>
</dbReference>
<keyword evidence="4" id="KW-1003">Cell membrane</keyword>
<evidence type="ECO:0000313" key="10">
    <source>
        <dbReference type="Proteomes" id="UP000050277"/>
    </source>
</evidence>
<comment type="similarity">
    <text evidence="2">Belongs to the autoinducer-2 exporter (AI-2E) (TC 2.A.86) family.</text>
</comment>
<evidence type="ECO:0000256" key="6">
    <source>
        <dbReference type="ARBA" id="ARBA00022989"/>
    </source>
</evidence>
<keyword evidence="10" id="KW-1185">Reference proteome</keyword>
<keyword evidence="6 8" id="KW-1133">Transmembrane helix</keyword>
<dbReference type="GO" id="GO:0005886">
    <property type="term" value="C:plasma membrane"/>
    <property type="evidence" value="ECO:0007669"/>
    <property type="project" value="UniProtKB-SubCell"/>
</dbReference>
<keyword evidence="7 8" id="KW-0472">Membrane</keyword>
<dbReference type="RefSeq" id="WP_054533048.1">
    <property type="nucleotide sequence ID" value="NZ_LGKP01000007.1"/>
</dbReference>
<dbReference type="GO" id="GO:0055085">
    <property type="term" value="P:transmembrane transport"/>
    <property type="evidence" value="ECO:0007669"/>
    <property type="project" value="TreeGrafter"/>
</dbReference>
<feature type="transmembrane region" description="Helical" evidence="8">
    <location>
        <begin position="57"/>
        <end position="77"/>
    </location>
</feature>
<dbReference type="OrthoDB" id="159750at2"/>
<dbReference type="Pfam" id="PF01594">
    <property type="entry name" value="AI-2E_transport"/>
    <property type="match status" value="1"/>
</dbReference>
<keyword evidence="3" id="KW-0813">Transport</keyword>
<evidence type="ECO:0000256" key="8">
    <source>
        <dbReference type="SAM" id="Phobius"/>
    </source>
</evidence>
<feature type="transmembrane region" description="Helical" evidence="8">
    <location>
        <begin position="230"/>
        <end position="250"/>
    </location>
</feature>
<evidence type="ECO:0000256" key="2">
    <source>
        <dbReference type="ARBA" id="ARBA00009773"/>
    </source>
</evidence>
<evidence type="ECO:0000256" key="4">
    <source>
        <dbReference type="ARBA" id="ARBA00022475"/>
    </source>
</evidence>